<evidence type="ECO:0000313" key="2">
    <source>
        <dbReference type="EMBL" id="TVP39546.1"/>
    </source>
</evidence>
<protein>
    <submittedName>
        <fullName evidence="2">Uncharacterized protein</fullName>
    </submittedName>
</protein>
<dbReference type="AlphaFoldDB" id="A0A557SSG1"/>
<sequence>MVSQSDDNKFGIKLSGDQKINNLDSLDNPESDGLIETEELVRKIPLFNEKLDVTKKTEKGNLSNTGSGTPASACGPMASA</sequence>
<organism evidence="2 3">
    <name type="scientific">Candidatus Nitrosocosmicus arcticus</name>
    <dbReference type="NCBI Taxonomy" id="2035267"/>
    <lineage>
        <taxon>Archaea</taxon>
        <taxon>Nitrososphaerota</taxon>
        <taxon>Nitrososphaeria</taxon>
        <taxon>Nitrososphaerales</taxon>
        <taxon>Nitrososphaeraceae</taxon>
        <taxon>Candidatus Nitrosocosmicus</taxon>
    </lineage>
</organism>
<keyword evidence="3" id="KW-1185">Reference proteome</keyword>
<proteinExistence type="predicted"/>
<comment type="caution">
    <text evidence="2">The sequence shown here is derived from an EMBL/GenBank/DDBJ whole genome shotgun (WGS) entry which is preliminary data.</text>
</comment>
<dbReference type="Proteomes" id="UP000315289">
    <property type="component" value="Unassembled WGS sequence"/>
</dbReference>
<reference evidence="2 3" key="1">
    <citation type="journal article" date="2019" name="Front. Microbiol.">
        <title>Ammonia Oxidation by the Arctic Terrestrial Thaumarchaeote Candidatus Nitrosocosmicus arcticus Is Stimulated by Increasing Temperatures.</title>
        <authorList>
            <person name="Alves R.J.E."/>
            <person name="Kerou M."/>
            <person name="Zappe A."/>
            <person name="Bittner R."/>
            <person name="Abby S.S."/>
            <person name="Schmidt H.A."/>
            <person name="Pfeifer K."/>
            <person name="Schleper C."/>
        </authorList>
    </citation>
    <scope>NUCLEOTIDE SEQUENCE [LARGE SCALE GENOMIC DNA]</scope>
    <source>
        <strain evidence="2 3">Kfb</strain>
    </source>
</reference>
<evidence type="ECO:0000313" key="3">
    <source>
        <dbReference type="Proteomes" id="UP000315289"/>
    </source>
</evidence>
<accession>A0A557SSG1</accession>
<feature type="region of interest" description="Disordered" evidence="1">
    <location>
        <begin position="54"/>
        <end position="80"/>
    </location>
</feature>
<name>A0A557SSG1_9ARCH</name>
<evidence type="ECO:0000256" key="1">
    <source>
        <dbReference type="SAM" id="MobiDB-lite"/>
    </source>
</evidence>
<dbReference type="RefSeq" id="WP_186434261.1">
    <property type="nucleotide sequence ID" value="NZ_ML675589.1"/>
</dbReference>
<gene>
    <name evidence="2" type="ORF">NARC_140001</name>
</gene>
<feature type="compositionally biased region" description="Polar residues" evidence="1">
    <location>
        <begin position="60"/>
        <end position="70"/>
    </location>
</feature>
<dbReference type="EMBL" id="VOAH01000014">
    <property type="protein sequence ID" value="TVP39546.1"/>
    <property type="molecule type" value="Genomic_DNA"/>
</dbReference>